<dbReference type="Proteomes" id="UP001258315">
    <property type="component" value="Unassembled WGS sequence"/>
</dbReference>
<dbReference type="RefSeq" id="WP_311950447.1">
    <property type="nucleotide sequence ID" value="NZ_JAVLVU010000001.1"/>
</dbReference>
<dbReference type="InterPro" id="IPR008969">
    <property type="entry name" value="CarboxyPept-like_regulatory"/>
</dbReference>
<feature type="signal peptide" evidence="2">
    <location>
        <begin position="1"/>
        <end position="20"/>
    </location>
</feature>
<feature type="compositionally biased region" description="Gly residues" evidence="1">
    <location>
        <begin position="298"/>
        <end position="330"/>
    </location>
</feature>
<proteinExistence type="predicted"/>
<gene>
    <name evidence="4" type="ORF">QE417_002528</name>
</gene>
<feature type="compositionally biased region" description="Gly residues" evidence="1">
    <location>
        <begin position="976"/>
        <end position="1002"/>
    </location>
</feature>
<evidence type="ECO:0000256" key="1">
    <source>
        <dbReference type="SAM" id="MobiDB-lite"/>
    </source>
</evidence>
<feature type="domain" description="Outer membrane protein beta-barrel" evidence="3">
    <location>
        <begin position="466"/>
        <end position="787"/>
    </location>
</feature>
<feature type="compositionally biased region" description="Low complexity" evidence="1">
    <location>
        <begin position="331"/>
        <end position="342"/>
    </location>
</feature>
<name>A0ABU3GUJ6_9SPHI</name>
<dbReference type="EMBL" id="JAVLVU010000001">
    <property type="protein sequence ID" value="MDT3403456.1"/>
    <property type="molecule type" value="Genomic_DNA"/>
</dbReference>
<accession>A0ABU3GUJ6</accession>
<dbReference type="InterPro" id="IPR041700">
    <property type="entry name" value="OMP_b-brl_3"/>
</dbReference>
<evidence type="ECO:0000313" key="5">
    <source>
        <dbReference type="Proteomes" id="UP001258315"/>
    </source>
</evidence>
<protein>
    <submittedName>
        <fullName evidence="4">Membrane protein YgcG</fullName>
    </submittedName>
</protein>
<dbReference type="Gene3D" id="2.60.40.1120">
    <property type="entry name" value="Carboxypeptidase-like, regulatory domain"/>
    <property type="match status" value="1"/>
</dbReference>
<organism evidence="4 5">
    <name type="scientific">Mucilaginibacter terrae</name>
    <dbReference type="NCBI Taxonomy" id="1955052"/>
    <lineage>
        <taxon>Bacteria</taxon>
        <taxon>Pseudomonadati</taxon>
        <taxon>Bacteroidota</taxon>
        <taxon>Sphingobacteriia</taxon>
        <taxon>Sphingobacteriales</taxon>
        <taxon>Sphingobacteriaceae</taxon>
        <taxon>Mucilaginibacter</taxon>
    </lineage>
</organism>
<feature type="region of interest" description="Disordered" evidence="1">
    <location>
        <begin position="298"/>
        <end position="342"/>
    </location>
</feature>
<reference evidence="5" key="1">
    <citation type="submission" date="2023-07" db="EMBL/GenBank/DDBJ databases">
        <title>Functional and genomic diversity of the sorghum phyllosphere microbiome.</title>
        <authorList>
            <person name="Shade A."/>
        </authorList>
    </citation>
    <scope>NUCLEOTIDE SEQUENCE [LARGE SCALE GENOMIC DNA]</scope>
    <source>
        <strain evidence="5">SORGH_AS_0422</strain>
    </source>
</reference>
<evidence type="ECO:0000313" key="4">
    <source>
        <dbReference type="EMBL" id="MDT3403456.1"/>
    </source>
</evidence>
<feature type="chain" id="PRO_5046079094" evidence="2">
    <location>
        <begin position="21"/>
        <end position="1002"/>
    </location>
</feature>
<comment type="caution">
    <text evidence="4">The sequence shown here is derived from an EMBL/GenBank/DDBJ whole genome shotgun (WGS) entry which is preliminary data.</text>
</comment>
<keyword evidence="5" id="KW-1185">Reference proteome</keyword>
<dbReference type="Pfam" id="PF14905">
    <property type="entry name" value="OMP_b-brl_3"/>
    <property type="match status" value="1"/>
</dbReference>
<dbReference type="Pfam" id="PF13620">
    <property type="entry name" value="CarboxypepD_reg"/>
    <property type="match status" value="1"/>
</dbReference>
<dbReference type="SUPFAM" id="SSF49464">
    <property type="entry name" value="Carboxypeptidase regulatory domain-like"/>
    <property type="match status" value="1"/>
</dbReference>
<sequence length="1002" mass="109419">MKHLFAILAFLLAAATYTQAQTGREVHGMVIDSTKQTLPGTTVKVVTDTRDSATTIVGGDGKFSFNNIKGSKITLTLTSIGYEGLIKHYSLESGNQASDLGTITLKPESRLLGVVTVVGTNPVTLKEDTVEYKASAYKVRANSPVEDQLKRIPGVDVDAQGNVSAQGKQVTKVRINGKDFFGGDVQTATKNLPADLVDSYQIVDDYGDQANVTGIKTGEPNKILNITIRKDKNHGYFGQATAGEGSDALPKNPGVSNDNRYVGLLNVFKFNNDQQIAVLGNLNNTNVNTFSFGSATGGQGGGGGGNRGGGGGFGGGGGGRGNAGRGGGGQTSNQNGINTTKTIGTNFRDQWGKMSVYGSYSFEDKGVFTQSRSYQENTGVVPTTSDQNSTQTDNSTNHRFTWNMEYRPDTVNYFKLNPTFSYSNTGTVADEVLNSTRNGSPNLAYTTVTNSTSAAPNYGATLLYNHRFNGFGRNLSINGSFNSTRNFSFDNPVYSYDAVTTNRLSVPVNQLVNTYYRSISSGINLSYIEPLSKVSYLELNYAYNHTTNRNDNRTDTVVTVNQINNYRLGTNDYDYTFTTHRIGLNYRFIKPKYNLTLGAGVLPSKLEGSGTSFDALSQTNVRPVTNKSTFNFVPTARFSYNFSRSQSLNFNYNGSNNQPSYSQLVPVINFSNALYPVQGNPGLNPEFTNNFNLRYNKFSFETGNIFFSNLSFTQTNNKIVTTSTVYPVKFSDATLAANPGLKSFNNTVFSNYMNVDGYYQGQANVTWAKPWAERKFTLILSGNVTYTNNLSFTNSVNENNVATPFLKNISKNLAFAPNPRFRINILDKIDLESGVRYTINKTTNSLNNPIVSGNSNIRTLDLTLNGKNYIMKDWTFSYDFTRTVNYGYNFAVPNPNILNVYLERRFLKQNAATIRVQGFDVFNQNTGFSITNANNVRTQSQTNRLGRYFLMTFTYRLQKFAGRSPMQGGDDRGGRRGGFGGPGSGGPGGGGPGGGMGGPTIY</sequence>
<dbReference type="SUPFAM" id="SSF56935">
    <property type="entry name" value="Porins"/>
    <property type="match status" value="1"/>
</dbReference>
<evidence type="ECO:0000256" key="2">
    <source>
        <dbReference type="SAM" id="SignalP"/>
    </source>
</evidence>
<keyword evidence="2" id="KW-0732">Signal</keyword>
<evidence type="ECO:0000259" key="3">
    <source>
        <dbReference type="Pfam" id="PF14905"/>
    </source>
</evidence>
<feature type="region of interest" description="Disordered" evidence="1">
    <location>
        <begin position="962"/>
        <end position="1002"/>
    </location>
</feature>